<proteinExistence type="predicted"/>
<protein>
    <submittedName>
        <fullName evidence="2">Uncharacterized protein</fullName>
    </submittedName>
</protein>
<evidence type="ECO:0000313" key="2">
    <source>
        <dbReference type="EMBL" id="GAA4989692.1"/>
    </source>
</evidence>
<dbReference type="InterPro" id="IPR049978">
    <property type="entry name" value="SCO6880-like"/>
</dbReference>
<dbReference type="NCBIfam" id="NF042935">
    <property type="entry name" value="SCO6880_fam"/>
    <property type="match status" value="1"/>
</dbReference>
<dbReference type="Proteomes" id="UP001500466">
    <property type="component" value="Unassembled WGS sequence"/>
</dbReference>
<comment type="caution">
    <text evidence="2">The sequence shown here is derived from an EMBL/GenBank/DDBJ whole genome shotgun (WGS) entry which is preliminary data.</text>
</comment>
<feature type="compositionally biased region" description="Basic residues" evidence="1">
    <location>
        <begin position="393"/>
        <end position="407"/>
    </location>
</feature>
<name>A0ABP9I7G3_9ACTN</name>
<dbReference type="EMBL" id="BAABHS010000038">
    <property type="protein sequence ID" value="GAA4989692.1"/>
    <property type="molecule type" value="Genomic_DNA"/>
</dbReference>
<sequence>MPPKSAAAENLWLPGDRVADVRPVSVTTARTSLGTSTLPGLAFATRLYEIQDAYLRPFGVLHMPVPNHHTIVLESPVPDQSPVDVTQAASWIARWVRTIALLSGIPDLIGAGLTMDLAMGDDGTRTPMPVLPASGIRERLAAAWAGAQSPTPRRPAVISVRIALTFGSAVRGGRFTRGPDTTTTSHLGRRLPGLSASLKIAGDEPAAPLSGADVAEAIRVAYDPSIAGYVNRYAPERRGTSPSWDDACPTVSVDDWDHYQHETACSVTWSSAKRSGVAELPELVAEVLRPDGALLRKRITLLYKQPDHGKYSAADQRVDRAKLAMHGLLVTATANDRHALAAADRMLQELRVSSRLSIRRVFGAQASGFAASLPLGILAPEHLSPPQSARTPTGRRRRRRRGSAASV</sequence>
<feature type="region of interest" description="Disordered" evidence="1">
    <location>
        <begin position="380"/>
        <end position="407"/>
    </location>
</feature>
<keyword evidence="3" id="KW-1185">Reference proteome</keyword>
<evidence type="ECO:0000313" key="3">
    <source>
        <dbReference type="Proteomes" id="UP001500466"/>
    </source>
</evidence>
<organism evidence="2 3">
    <name type="scientific">Yinghuangia aomiensis</name>
    <dbReference type="NCBI Taxonomy" id="676205"/>
    <lineage>
        <taxon>Bacteria</taxon>
        <taxon>Bacillati</taxon>
        <taxon>Actinomycetota</taxon>
        <taxon>Actinomycetes</taxon>
        <taxon>Kitasatosporales</taxon>
        <taxon>Streptomycetaceae</taxon>
        <taxon>Yinghuangia</taxon>
    </lineage>
</organism>
<dbReference type="RefSeq" id="WP_345679941.1">
    <property type="nucleotide sequence ID" value="NZ_BAABHS010000038.1"/>
</dbReference>
<reference evidence="3" key="1">
    <citation type="journal article" date="2019" name="Int. J. Syst. Evol. Microbiol.">
        <title>The Global Catalogue of Microorganisms (GCM) 10K type strain sequencing project: providing services to taxonomists for standard genome sequencing and annotation.</title>
        <authorList>
            <consortium name="The Broad Institute Genomics Platform"/>
            <consortium name="The Broad Institute Genome Sequencing Center for Infectious Disease"/>
            <person name="Wu L."/>
            <person name="Ma J."/>
        </authorList>
    </citation>
    <scope>NUCLEOTIDE SEQUENCE [LARGE SCALE GENOMIC DNA]</scope>
    <source>
        <strain evidence="3">JCM 17986</strain>
    </source>
</reference>
<evidence type="ECO:0000256" key="1">
    <source>
        <dbReference type="SAM" id="MobiDB-lite"/>
    </source>
</evidence>
<gene>
    <name evidence="2" type="ORF">GCM10023205_71070</name>
</gene>
<accession>A0ABP9I7G3</accession>